<sequence>MRVCHVRKNILSKEQLAIAMKIILILFFAFTFGKKDTCAYSDNVLPLSCDQIRELVDGHNSRRLRVAQGKVAGQPAAKEMKMMVWDEEIAAKASKWAEKHEFNHNPDTNLQSSRFTTGENLYWYSTTDSTAVPELDLVIESWFQEHANYTFGPLKPSDFKTNYHIGHYTQVVWFNSTYLGCAVSKKNKFKWYEFIVVCNYGPPGNYIGEKPYEEYNGNSTQLVCDQSECDHPYGLKC</sequence>
<evidence type="ECO:0000313" key="2">
    <source>
        <dbReference type="Proteomes" id="UP001231649"/>
    </source>
</evidence>
<reference evidence="1" key="1">
    <citation type="submission" date="2023-03" db="EMBL/GenBank/DDBJ databases">
        <title>Chromosome-level genomes of two armyworms, Mythimna separata and Mythimna loreyi, provide insights into the biosynthesis and reception of sex pheromones.</title>
        <authorList>
            <person name="Zhao H."/>
        </authorList>
    </citation>
    <scope>NUCLEOTIDE SEQUENCE</scope>
    <source>
        <strain evidence="1">BeijingLab</strain>
    </source>
</reference>
<dbReference type="Proteomes" id="UP001231649">
    <property type="component" value="Chromosome 11"/>
</dbReference>
<gene>
    <name evidence="1" type="ORF">PYW08_001533</name>
</gene>
<name>A0ACC2R492_9NEOP</name>
<proteinExistence type="predicted"/>
<comment type="caution">
    <text evidence="1">The sequence shown here is derived from an EMBL/GenBank/DDBJ whole genome shotgun (WGS) entry which is preliminary data.</text>
</comment>
<dbReference type="EMBL" id="CM056787">
    <property type="protein sequence ID" value="KAJ8733235.1"/>
    <property type="molecule type" value="Genomic_DNA"/>
</dbReference>
<keyword evidence="2" id="KW-1185">Reference proteome</keyword>
<protein>
    <submittedName>
        <fullName evidence="1">Uncharacterized protein</fullName>
    </submittedName>
</protein>
<evidence type="ECO:0000313" key="1">
    <source>
        <dbReference type="EMBL" id="KAJ8733235.1"/>
    </source>
</evidence>
<organism evidence="1 2">
    <name type="scientific">Mythimna loreyi</name>
    <dbReference type="NCBI Taxonomy" id="667449"/>
    <lineage>
        <taxon>Eukaryota</taxon>
        <taxon>Metazoa</taxon>
        <taxon>Ecdysozoa</taxon>
        <taxon>Arthropoda</taxon>
        <taxon>Hexapoda</taxon>
        <taxon>Insecta</taxon>
        <taxon>Pterygota</taxon>
        <taxon>Neoptera</taxon>
        <taxon>Endopterygota</taxon>
        <taxon>Lepidoptera</taxon>
        <taxon>Glossata</taxon>
        <taxon>Ditrysia</taxon>
        <taxon>Noctuoidea</taxon>
        <taxon>Noctuidae</taxon>
        <taxon>Noctuinae</taxon>
        <taxon>Hadenini</taxon>
        <taxon>Mythimna</taxon>
    </lineage>
</organism>
<accession>A0ACC2R492</accession>